<dbReference type="EMBL" id="BAABGT010000086">
    <property type="protein sequence ID" value="GAA4554890.1"/>
    <property type="molecule type" value="Genomic_DNA"/>
</dbReference>
<dbReference type="InterPro" id="IPR058488">
    <property type="entry name" value="DUF8175"/>
</dbReference>
<evidence type="ECO:0000259" key="3">
    <source>
        <dbReference type="Pfam" id="PF26526"/>
    </source>
</evidence>
<protein>
    <recommendedName>
        <fullName evidence="3">DUF8175 domain-containing protein</fullName>
    </recommendedName>
</protein>
<evidence type="ECO:0000256" key="1">
    <source>
        <dbReference type="SAM" id="MobiDB-lite"/>
    </source>
</evidence>
<evidence type="ECO:0000256" key="2">
    <source>
        <dbReference type="SAM" id="Phobius"/>
    </source>
</evidence>
<evidence type="ECO:0000313" key="5">
    <source>
        <dbReference type="Proteomes" id="UP001501598"/>
    </source>
</evidence>
<name>A0ABP8S036_9PSEU</name>
<accession>A0ABP8S036</accession>
<feature type="transmembrane region" description="Helical" evidence="2">
    <location>
        <begin position="21"/>
        <end position="42"/>
    </location>
</feature>
<keyword evidence="5" id="KW-1185">Reference proteome</keyword>
<feature type="region of interest" description="Disordered" evidence="1">
    <location>
        <begin position="45"/>
        <end position="64"/>
    </location>
</feature>
<keyword evidence="2" id="KW-1133">Transmembrane helix</keyword>
<feature type="domain" description="DUF8175" evidence="3">
    <location>
        <begin position="52"/>
        <end position="214"/>
    </location>
</feature>
<keyword evidence="2" id="KW-0812">Transmembrane</keyword>
<evidence type="ECO:0000313" key="4">
    <source>
        <dbReference type="EMBL" id="GAA4554890.1"/>
    </source>
</evidence>
<keyword evidence="2" id="KW-0472">Membrane</keyword>
<dbReference type="Proteomes" id="UP001501598">
    <property type="component" value="Unassembled WGS sequence"/>
</dbReference>
<proteinExistence type="predicted"/>
<dbReference type="Pfam" id="PF26526">
    <property type="entry name" value="DUF8175"/>
    <property type="match status" value="1"/>
</dbReference>
<organism evidence="4 5">
    <name type="scientific">Pseudonocardia xishanensis</name>
    <dbReference type="NCBI Taxonomy" id="630995"/>
    <lineage>
        <taxon>Bacteria</taxon>
        <taxon>Bacillati</taxon>
        <taxon>Actinomycetota</taxon>
        <taxon>Actinomycetes</taxon>
        <taxon>Pseudonocardiales</taxon>
        <taxon>Pseudonocardiaceae</taxon>
        <taxon>Pseudonocardia</taxon>
    </lineage>
</organism>
<gene>
    <name evidence="4" type="ORF">GCM10023175_54040</name>
</gene>
<sequence>MSFIMNEGADTRRRPSRRRRGVLLSLAVVVVLVIASIAFLLGRSDDRGAHAPPPGQAPTADSDISWQRVSGQPVPVSALHGPSRQDSSGVAMGFTHDALGAALAAINISTRLSSSAGPAVYEATARMQTLGDVEGTIAAARAEVSSENAANTAAARFAYRLSGDPTGDVVVVSIAAETPQTSAMRGYAQMERTMQWVDGDWRMQVPLSRPQFVTVIDGFAPLGGPGA</sequence>
<reference evidence="5" key="1">
    <citation type="journal article" date="2019" name="Int. J. Syst. Evol. Microbiol.">
        <title>The Global Catalogue of Microorganisms (GCM) 10K type strain sequencing project: providing services to taxonomists for standard genome sequencing and annotation.</title>
        <authorList>
            <consortium name="The Broad Institute Genomics Platform"/>
            <consortium name="The Broad Institute Genome Sequencing Center for Infectious Disease"/>
            <person name="Wu L."/>
            <person name="Ma J."/>
        </authorList>
    </citation>
    <scope>NUCLEOTIDE SEQUENCE [LARGE SCALE GENOMIC DNA]</scope>
    <source>
        <strain evidence="5">JCM 17906</strain>
    </source>
</reference>
<comment type="caution">
    <text evidence="4">The sequence shown here is derived from an EMBL/GenBank/DDBJ whole genome shotgun (WGS) entry which is preliminary data.</text>
</comment>